<evidence type="ECO:0000256" key="1">
    <source>
        <dbReference type="SAM" id="MobiDB-lite"/>
    </source>
</evidence>
<keyword evidence="3" id="KW-1185">Reference proteome</keyword>
<gene>
    <name evidence="2" type="ORF">B0H17DRAFT_1123485</name>
</gene>
<dbReference type="AlphaFoldDB" id="A0AAD7H2C7"/>
<feature type="compositionally biased region" description="Basic residues" evidence="1">
    <location>
        <begin position="206"/>
        <end position="219"/>
    </location>
</feature>
<dbReference type="Proteomes" id="UP001221757">
    <property type="component" value="Unassembled WGS sequence"/>
</dbReference>
<accession>A0AAD7H2C7</accession>
<protein>
    <submittedName>
        <fullName evidence="2">Uncharacterized protein</fullName>
    </submittedName>
</protein>
<comment type="caution">
    <text evidence="2">The sequence shown here is derived from an EMBL/GenBank/DDBJ whole genome shotgun (WGS) entry which is preliminary data.</text>
</comment>
<organism evidence="2 3">
    <name type="scientific">Mycena rosella</name>
    <name type="common">Pink bonnet</name>
    <name type="synonym">Agaricus rosellus</name>
    <dbReference type="NCBI Taxonomy" id="1033263"/>
    <lineage>
        <taxon>Eukaryota</taxon>
        <taxon>Fungi</taxon>
        <taxon>Dikarya</taxon>
        <taxon>Basidiomycota</taxon>
        <taxon>Agaricomycotina</taxon>
        <taxon>Agaricomycetes</taxon>
        <taxon>Agaricomycetidae</taxon>
        <taxon>Agaricales</taxon>
        <taxon>Marasmiineae</taxon>
        <taxon>Mycenaceae</taxon>
        <taxon>Mycena</taxon>
    </lineage>
</organism>
<name>A0AAD7H2C7_MYCRO</name>
<dbReference type="EMBL" id="JARKIE010000001">
    <property type="protein sequence ID" value="KAJ7710325.1"/>
    <property type="molecule type" value="Genomic_DNA"/>
</dbReference>
<evidence type="ECO:0000313" key="3">
    <source>
        <dbReference type="Proteomes" id="UP001221757"/>
    </source>
</evidence>
<feature type="region of interest" description="Disordered" evidence="1">
    <location>
        <begin position="206"/>
        <end position="257"/>
    </location>
</feature>
<evidence type="ECO:0000313" key="2">
    <source>
        <dbReference type="EMBL" id="KAJ7710325.1"/>
    </source>
</evidence>
<sequence>MQPSSLPQPYLTFASGADGVHRHRAVSAGGCMASFASVDPPNRRAEEIDKVYHIQQGQLHKLIPCTTCVGKDILAGMLGSSQPNMHSHLTLKGVMAEALSSAKAARKASPSVEAHQDSYARRKGADLLRLKAHQVKVKLLEGGKSHADDRRQGGCSLAHGDVRHHIDSITSINGAKELNMLRYKHTAGDCRSRNARVIAHKKVVQFARRKMRSRRRGSLRKQTTERSPARNKVVTLGRERSKRRVHGTGVSRTSELPGDSCCHGHKKTLEGNWEVELGIDKIWGMPVDDDQGVGGGGASAPVAPGRHNVRETDGIAWTLFWLGNAERWSRSTAVKPQLDQAWMKHRLGIERVPQTCKLREQHGAQAMAA</sequence>
<reference evidence="2" key="1">
    <citation type="submission" date="2023-03" db="EMBL/GenBank/DDBJ databases">
        <title>Massive genome expansion in bonnet fungi (Mycena s.s.) driven by repeated elements and novel gene families across ecological guilds.</title>
        <authorList>
            <consortium name="Lawrence Berkeley National Laboratory"/>
            <person name="Harder C.B."/>
            <person name="Miyauchi S."/>
            <person name="Viragh M."/>
            <person name="Kuo A."/>
            <person name="Thoen E."/>
            <person name="Andreopoulos B."/>
            <person name="Lu D."/>
            <person name="Skrede I."/>
            <person name="Drula E."/>
            <person name="Henrissat B."/>
            <person name="Morin E."/>
            <person name="Kohler A."/>
            <person name="Barry K."/>
            <person name="LaButti K."/>
            <person name="Morin E."/>
            <person name="Salamov A."/>
            <person name="Lipzen A."/>
            <person name="Mereny Z."/>
            <person name="Hegedus B."/>
            <person name="Baldrian P."/>
            <person name="Stursova M."/>
            <person name="Weitz H."/>
            <person name="Taylor A."/>
            <person name="Grigoriev I.V."/>
            <person name="Nagy L.G."/>
            <person name="Martin F."/>
            <person name="Kauserud H."/>
        </authorList>
    </citation>
    <scope>NUCLEOTIDE SEQUENCE</scope>
    <source>
        <strain evidence="2">CBHHK067</strain>
    </source>
</reference>
<proteinExistence type="predicted"/>